<evidence type="ECO:0000313" key="1">
    <source>
        <dbReference type="EMBL" id="MUZ71919.1"/>
    </source>
</evidence>
<accession>A0A6L6VCR6</accession>
<protein>
    <submittedName>
        <fullName evidence="1">DUF2267 domain-containing protein</fullName>
    </submittedName>
</protein>
<proteinExistence type="predicted"/>
<name>A0A6L6VCR6_AGRVI</name>
<evidence type="ECO:0000313" key="2">
    <source>
        <dbReference type="Proteomes" id="UP000477951"/>
    </source>
</evidence>
<dbReference type="InterPro" id="IPR038282">
    <property type="entry name" value="DUF2267_sf"/>
</dbReference>
<dbReference type="AlphaFoldDB" id="A0A6L6VCR6"/>
<dbReference type="InterPro" id="IPR018727">
    <property type="entry name" value="DUF2267"/>
</dbReference>
<reference evidence="1 2" key="1">
    <citation type="submission" date="2019-12" db="EMBL/GenBank/DDBJ databases">
        <title>Whole-genome sequencing of Allorhizobium vitis.</title>
        <authorList>
            <person name="Gan H.M."/>
            <person name="Szegedi E."/>
            <person name="Burr T."/>
            <person name="Savka M.A."/>
        </authorList>
    </citation>
    <scope>NUCLEOTIDE SEQUENCE [LARGE SCALE GENOMIC DNA]</scope>
    <source>
        <strain evidence="1 2">CG516</strain>
    </source>
</reference>
<organism evidence="1 2">
    <name type="scientific">Agrobacterium vitis</name>
    <name type="common">Rhizobium vitis</name>
    <dbReference type="NCBI Taxonomy" id="373"/>
    <lineage>
        <taxon>Bacteria</taxon>
        <taxon>Pseudomonadati</taxon>
        <taxon>Pseudomonadota</taxon>
        <taxon>Alphaproteobacteria</taxon>
        <taxon>Hyphomicrobiales</taxon>
        <taxon>Rhizobiaceae</taxon>
        <taxon>Rhizobium/Agrobacterium group</taxon>
        <taxon>Agrobacterium</taxon>
    </lineage>
</organism>
<sequence>MTVPEEYRQASRDFEAILVELRDQAMLGTTHRAYTTLEAVLRVFRCRLTVTQGLAFADLLSVGARALFVSHWDCHQPVLPFGPPQEMMAEVMALRHNHNLSTPGAIEDVVTVLRRHMDEVALKDFLESVSPEALSFWRFDIRAE</sequence>
<dbReference type="EMBL" id="WPHR01000003">
    <property type="protein sequence ID" value="MUZ71919.1"/>
    <property type="molecule type" value="Genomic_DNA"/>
</dbReference>
<dbReference type="Gene3D" id="1.10.490.110">
    <property type="entry name" value="Uncharacterized conserved protein DUF2267"/>
    <property type="match status" value="1"/>
</dbReference>
<dbReference type="RefSeq" id="WP_156613795.1">
    <property type="nucleotide sequence ID" value="NZ_WPHR01000003.1"/>
</dbReference>
<dbReference type="Pfam" id="PF10025">
    <property type="entry name" value="DUF2267"/>
    <property type="match status" value="1"/>
</dbReference>
<gene>
    <name evidence="1" type="ORF">GOZ90_04405</name>
</gene>
<comment type="caution">
    <text evidence="1">The sequence shown here is derived from an EMBL/GenBank/DDBJ whole genome shotgun (WGS) entry which is preliminary data.</text>
</comment>
<dbReference type="Proteomes" id="UP000477951">
    <property type="component" value="Unassembled WGS sequence"/>
</dbReference>